<dbReference type="PANTHER" id="PTHR33170:SF22">
    <property type="entry name" value="OS10G0417100 PROTEIN"/>
    <property type="match status" value="1"/>
</dbReference>
<organism evidence="2 3">
    <name type="scientific">Paspalum notatum var. saurae</name>
    <dbReference type="NCBI Taxonomy" id="547442"/>
    <lineage>
        <taxon>Eukaryota</taxon>
        <taxon>Viridiplantae</taxon>
        <taxon>Streptophyta</taxon>
        <taxon>Embryophyta</taxon>
        <taxon>Tracheophyta</taxon>
        <taxon>Spermatophyta</taxon>
        <taxon>Magnoliopsida</taxon>
        <taxon>Liliopsida</taxon>
        <taxon>Poales</taxon>
        <taxon>Poaceae</taxon>
        <taxon>PACMAD clade</taxon>
        <taxon>Panicoideae</taxon>
        <taxon>Andropogonodae</taxon>
        <taxon>Paspaleae</taxon>
        <taxon>Paspalinae</taxon>
        <taxon>Paspalum</taxon>
    </lineage>
</organism>
<evidence type="ECO:0008006" key="4">
    <source>
        <dbReference type="Google" id="ProtNLM"/>
    </source>
</evidence>
<feature type="compositionally biased region" description="Polar residues" evidence="1">
    <location>
        <begin position="208"/>
        <end position="219"/>
    </location>
</feature>
<feature type="region of interest" description="Disordered" evidence="1">
    <location>
        <begin position="394"/>
        <end position="416"/>
    </location>
</feature>
<dbReference type="EMBL" id="CP144750">
    <property type="protein sequence ID" value="WVZ79775.1"/>
    <property type="molecule type" value="Genomic_DNA"/>
</dbReference>
<evidence type="ECO:0000313" key="2">
    <source>
        <dbReference type="EMBL" id="WVZ79775.1"/>
    </source>
</evidence>
<dbReference type="Proteomes" id="UP001341281">
    <property type="component" value="Chromosome 06"/>
</dbReference>
<gene>
    <name evidence="2" type="ORF">U9M48_027315</name>
</gene>
<feature type="compositionally biased region" description="Basic and acidic residues" evidence="1">
    <location>
        <begin position="314"/>
        <end position="326"/>
    </location>
</feature>
<proteinExistence type="predicted"/>
<reference evidence="2 3" key="1">
    <citation type="submission" date="2024-02" db="EMBL/GenBank/DDBJ databases">
        <title>High-quality chromosome-scale genome assembly of Pensacola bahiagrass (Paspalum notatum Flugge var. saurae).</title>
        <authorList>
            <person name="Vega J.M."/>
            <person name="Podio M."/>
            <person name="Orjuela J."/>
            <person name="Siena L.A."/>
            <person name="Pessino S.C."/>
            <person name="Combes M.C."/>
            <person name="Mariac C."/>
            <person name="Albertini E."/>
            <person name="Pupilli F."/>
            <person name="Ortiz J.P.A."/>
            <person name="Leblanc O."/>
        </authorList>
    </citation>
    <scope>NUCLEOTIDE SEQUENCE [LARGE SCALE GENOMIC DNA]</scope>
    <source>
        <strain evidence="2">R1</strain>
        <tissue evidence="2">Leaf</tissue>
    </source>
</reference>
<sequence>MDKSRIAVISVVSGSVTSKQIEVELMNKFGKTIWQWKARPVGEGKFLMKFPNENMITDVGYFRPLGMRTVDAQIIVDPWTPAVEAIGMLQRGWFRIKGIPTDQRSIRTIAKVGGLVGKVTEIDEKTRYNQEYVRARIACRSVAQVPATAEGTLGLYIYNFHFEREVLVEDAENPDMHSIWVKKQDDIHQQKKPRFEDNKIGSAVKSGGRSQQNYQSGNTEKFKTQYDAKRKGMEIDGTVKEGNMKEEGKKEKLMSDAQRSATFAFIPPEGSEERVHLTDSDSDSDDGITKGHFRFNDQGQSSSNPEGNMVQHLKQQDDQINEEKHQNLTHNGENQKGRRVSERLKKDTGLTVKERNKRMALKRNLEAHDEKKSLSKSELQDMIKEGARMLIQAAGAVPTERTSSAPRMLKSKEDED</sequence>
<keyword evidence="3" id="KW-1185">Reference proteome</keyword>
<feature type="compositionally biased region" description="Basic and acidic residues" evidence="1">
    <location>
        <begin position="333"/>
        <end position="351"/>
    </location>
</feature>
<dbReference type="AlphaFoldDB" id="A0AAQ3TYL5"/>
<evidence type="ECO:0000313" key="3">
    <source>
        <dbReference type="Proteomes" id="UP001341281"/>
    </source>
</evidence>
<accession>A0AAQ3TYL5</accession>
<protein>
    <recommendedName>
        <fullName evidence="4">DUF4283 domain-containing protein</fullName>
    </recommendedName>
</protein>
<dbReference type="PANTHER" id="PTHR33170">
    <property type="entry name" value="DUF4283 DOMAIN-CONTAINING PROTEIN-RELATED"/>
    <property type="match status" value="1"/>
</dbReference>
<feature type="region of interest" description="Disordered" evidence="1">
    <location>
        <begin position="267"/>
        <end position="351"/>
    </location>
</feature>
<evidence type="ECO:0000256" key="1">
    <source>
        <dbReference type="SAM" id="MobiDB-lite"/>
    </source>
</evidence>
<name>A0AAQ3TYL5_PASNO</name>
<feature type="region of interest" description="Disordered" evidence="1">
    <location>
        <begin position="199"/>
        <end position="225"/>
    </location>
</feature>
<feature type="compositionally biased region" description="Polar residues" evidence="1">
    <location>
        <begin position="297"/>
        <end position="306"/>
    </location>
</feature>